<dbReference type="Proteomes" id="UP000015441">
    <property type="component" value="Unassembled WGS sequence"/>
</dbReference>
<dbReference type="EMBL" id="CAUH01007263">
    <property type="protein sequence ID" value="CCU82938.1"/>
    <property type="molecule type" value="Genomic_DNA"/>
</dbReference>
<feature type="chain" id="PRO_5004107581" evidence="1">
    <location>
        <begin position="22"/>
        <end position="118"/>
    </location>
</feature>
<protein>
    <submittedName>
        <fullName evidence="2">Putative candidate secreted effector protein</fullName>
    </submittedName>
</protein>
<reference evidence="2 3" key="1">
    <citation type="journal article" date="2010" name="Science">
        <title>Genome expansion and gene loss in powdery mildew fungi reveal tradeoffs in extreme parasitism.</title>
        <authorList>
            <person name="Spanu P.D."/>
            <person name="Abbott J.C."/>
            <person name="Amselem J."/>
            <person name="Burgis T.A."/>
            <person name="Soanes D.M."/>
            <person name="Stueber K."/>
            <person name="Ver Loren van Themaat E."/>
            <person name="Brown J.K.M."/>
            <person name="Butcher S.A."/>
            <person name="Gurr S.J."/>
            <person name="Lebrun M.-H."/>
            <person name="Ridout C.J."/>
            <person name="Schulze-Lefert P."/>
            <person name="Talbot N.J."/>
            <person name="Ahmadinejad N."/>
            <person name="Ametz C."/>
            <person name="Barton G.R."/>
            <person name="Benjdia M."/>
            <person name="Bidzinski P."/>
            <person name="Bindschedler L.V."/>
            <person name="Both M."/>
            <person name="Brewer M.T."/>
            <person name="Cadle-Davidson L."/>
            <person name="Cadle-Davidson M.M."/>
            <person name="Collemare J."/>
            <person name="Cramer R."/>
            <person name="Frenkel O."/>
            <person name="Godfrey D."/>
            <person name="Harriman J."/>
            <person name="Hoede C."/>
            <person name="King B.C."/>
            <person name="Klages S."/>
            <person name="Kleemann J."/>
            <person name="Knoll D."/>
            <person name="Koti P.S."/>
            <person name="Kreplak J."/>
            <person name="Lopez-Ruiz F.J."/>
            <person name="Lu X."/>
            <person name="Maekawa T."/>
            <person name="Mahanil S."/>
            <person name="Micali C."/>
            <person name="Milgroom M.G."/>
            <person name="Montana G."/>
            <person name="Noir S."/>
            <person name="O'Connell R.J."/>
            <person name="Oberhaensli S."/>
            <person name="Parlange F."/>
            <person name="Pedersen C."/>
            <person name="Quesneville H."/>
            <person name="Reinhardt R."/>
            <person name="Rott M."/>
            <person name="Sacristan S."/>
            <person name="Schmidt S.M."/>
            <person name="Schoen M."/>
            <person name="Skamnioti P."/>
            <person name="Sommer H."/>
            <person name="Stephens A."/>
            <person name="Takahara H."/>
            <person name="Thordal-Christensen H."/>
            <person name="Vigouroux M."/>
            <person name="Wessling R."/>
            <person name="Wicker T."/>
            <person name="Panstruga R."/>
        </authorList>
    </citation>
    <scope>NUCLEOTIDE SEQUENCE [LARGE SCALE GENOMIC DNA]</scope>
    <source>
        <strain evidence="2">DH14</strain>
    </source>
</reference>
<comment type="caution">
    <text evidence="2">The sequence shown here is derived from an EMBL/GenBank/DDBJ whole genome shotgun (WGS) entry which is preliminary data.</text>
</comment>
<keyword evidence="1" id="KW-0732">Signal</keyword>
<evidence type="ECO:0000256" key="1">
    <source>
        <dbReference type="SAM" id="SignalP"/>
    </source>
</evidence>
<evidence type="ECO:0000313" key="3">
    <source>
        <dbReference type="Proteomes" id="UP000015441"/>
    </source>
</evidence>
<dbReference type="InParanoid" id="N1JIF3"/>
<evidence type="ECO:0000313" key="2">
    <source>
        <dbReference type="EMBL" id="CCU82938.1"/>
    </source>
</evidence>
<sequence length="118" mass="12838">MRPFQLLSAVAVFISLKTVEAAGYWACDGVVIPNDNALSAARSAFGFAAGFYHGYPSIVRTTPPQEGLGELRLFPVSLTNESWSGGAVDYYVMTNQDRSYIKVYSNVGLGTMCGYYET</sequence>
<gene>
    <name evidence="2" type="ORF">BGHDH14_bgh02875</name>
</gene>
<dbReference type="HOGENOM" id="CLU_167694_0_0_1"/>
<feature type="signal peptide" evidence="1">
    <location>
        <begin position="1"/>
        <end position="21"/>
    </location>
</feature>
<dbReference type="SMR" id="N1JIF3"/>
<name>N1JIF3_BLUG1</name>
<accession>N1JIF3</accession>
<dbReference type="AlphaFoldDB" id="N1JIF3"/>
<proteinExistence type="predicted"/>
<organism evidence="2 3">
    <name type="scientific">Blumeria graminis f. sp. hordei (strain DH14)</name>
    <name type="common">Barley powdery mildew</name>
    <name type="synonym">Oidium monilioides f. sp. hordei</name>
    <dbReference type="NCBI Taxonomy" id="546991"/>
    <lineage>
        <taxon>Eukaryota</taxon>
        <taxon>Fungi</taxon>
        <taxon>Dikarya</taxon>
        <taxon>Ascomycota</taxon>
        <taxon>Pezizomycotina</taxon>
        <taxon>Leotiomycetes</taxon>
        <taxon>Erysiphales</taxon>
        <taxon>Erysiphaceae</taxon>
        <taxon>Blumeria</taxon>
        <taxon>Blumeria hordei</taxon>
    </lineage>
</organism>
<keyword evidence="3" id="KW-1185">Reference proteome</keyword>